<keyword evidence="4" id="KW-1185">Reference proteome</keyword>
<evidence type="ECO:0000256" key="1">
    <source>
        <dbReference type="ARBA" id="ARBA00007521"/>
    </source>
</evidence>
<dbReference type="Proteomes" id="UP001525890">
    <property type="component" value="Unassembled WGS sequence"/>
</dbReference>
<dbReference type="InterPro" id="IPR011067">
    <property type="entry name" value="Plasmid_toxin/cell-grow_inhib"/>
</dbReference>
<dbReference type="Pfam" id="PF02452">
    <property type="entry name" value="PemK_toxin"/>
    <property type="match status" value="1"/>
</dbReference>
<evidence type="ECO:0000313" key="4">
    <source>
        <dbReference type="Proteomes" id="UP001525890"/>
    </source>
</evidence>
<comment type="similarity">
    <text evidence="1">Belongs to the PemK/MazF family.</text>
</comment>
<dbReference type="EMBL" id="JAMXFF010000004">
    <property type="protein sequence ID" value="MCT7965478.1"/>
    <property type="molecule type" value="Genomic_DNA"/>
</dbReference>
<accession>A0ABT2ML58</accession>
<name>A0ABT2ML58_9CYAN</name>
<sequence>MTSYSFGDIILIPFPFTDQTSAKKRPAVVVSSNLYNQQYPDLIVMAITSQRYIASRVGDLTVVYWKEAGLLKPSVIKGIIATVEKGLVLRQLGQLQETDREALRNILQIILGE</sequence>
<dbReference type="Gene3D" id="2.30.30.110">
    <property type="match status" value="1"/>
</dbReference>
<proteinExistence type="inferred from homology"/>
<dbReference type="PANTHER" id="PTHR33988:SF2">
    <property type="entry name" value="ENDORIBONUCLEASE MAZF"/>
    <property type="match status" value="1"/>
</dbReference>
<gene>
    <name evidence="3" type="ORF">NG799_03915</name>
</gene>
<evidence type="ECO:0000313" key="3">
    <source>
        <dbReference type="EMBL" id="MCT7965478.1"/>
    </source>
</evidence>
<dbReference type="PANTHER" id="PTHR33988">
    <property type="entry name" value="ENDORIBONUCLEASE MAZF-RELATED"/>
    <property type="match status" value="1"/>
</dbReference>
<organism evidence="3 4">
    <name type="scientific">Laspinema palackyanum D2a</name>
    <dbReference type="NCBI Taxonomy" id="2953684"/>
    <lineage>
        <taxon>Bacteria</taxon>
        <taxon>Bacillati</taxon>
        <taxon>Cyanobacteriota</taxon>
        <taxon>Cyanophyceae</taxon>
        <taxon>Oscillatoriophycideae</taxon>
        <taxon>Oscillatoriales</taxon>
        <taxon>Laspinemataceae</taxon>
        <taxon>Laspinema</taxon>
        <taxon>Laspinema palackyanum</taxon>
    </lineage>
</organism>
<keyword evidence="2" id="KW-1277">Toxin-antitoxin system</keyword>
<dbReference type="SUPFAM" id="SSF50118">
    <property type="entry name" value="Cell growth inhibitor/plasmid maintenance toxic component"/>
    <property type="match status" value="1"/>
</dbReference>
<dbReference type="InterPro" id="IPR003477">
    <property type="entry name" value="PemK-like"/>
</dbReference>
<reference evidence="3 4" key="1">
    <citation type="journal article" date="2022" name="Front. Microbiol.">
        <title>High genomic differentiation and limited gene flow indicate recent cryptic speciation within the genus Laspinema (cyanobacteria).</title>
        <authorList>
            <person name="Stanojkovic A."/>
            <person name="Skoupy S."/>
            <person name="Skaloud P."/>
            <person name="Dvorak P."/>
        </authorList>
    </citation>
    <scope>NUCLEOTIDE SEQUENCE [LARGE SCALE GENOMIC DNA]</scope>
    <source>
        <strain evidence="3 4">D2a</strain>
    </source>
</reference>
<protein>
    <submittedName>
        <fullName evidence="3">Type II toxin-antitoxin system PemK/MazF family toxin</fullName>
    </submittedName>
</protein>
<comment type="caution">
    <text evidence="3">The sequence shown here is derived from an EMBL/GenBank/DDBJ whole genome shotgun (WGS) entry which is preliminary data.</text>
</comment>
<dbReference type="RefSeq" id="WP_368005177.1">
    <property type="nucleotide sequence ID" value="NZ_JAMXFF010000004.1"/>
</dbReference>
<evidence type="ECO:0000256" key="2">
    <source>
        <dbReference type="ARBA" id="ARBA00022649"/>
    </source>
</evidence>